<feature type="region of interest" description="Disordered" evidence="1">
    <location>
        <begin position="51"/>
        <end position="183"/>
    </location>
</feature>
<dbReference type="AlphaFoldDB" id="A0A9K3CWD8"/>
<accession>A0A9K3CWD8</accession>
<feature type="compositionally biased region" description="Acidic residues" evidence="1">
    <location>
        <begin position="82"/>
        <end position="174"/>
    </location>
</feature>
<name>A0A9K3CWD8_9EUKA</name>
<protein>
    <submittedName>
        <fullName evidence="3">Uncharacterized protein</fullName>
    </submittedName>
</protein>
<keyword evidence="2" id="KW-0812">Transmembrane</keyword>
<sequence>MSSFYGCACRYSHPMQDGLGYRGRSMRRIAIYLIVSSVVYILLCKYANSHAVQSGGGQGQGQGEGEGEGLPQGEDTTPEGTDSQEEEGDMDDIDTDHDPDTDGMDTGEESDTGQEESEGESEESEESEEGEETEADGPGEDEGESEGDVPEEDDTIDTGGDAEEDTEGSDDAVETETGSDPKHIVVVGGSLTSLVTVSELSRRMADGTLDRDRVRVTLLTGGVLGDTPHDRAEERQAGADKIGLDWLPVPDTLVPVVAEAPPPYYPCKYEIDTLPASIVDSMRGGTPSICRYLRTGVGKPLSAVPIRVEEVTGTWVETLAHAFEGVSDTATCGYIEGNPRVDEEEIAQAYWEEIEGGPQSVEIVDVGDIGMEGGPKRVDVTRGSEDGRYSVLWGGDSTGLEADIVVVDTTPTLRYRTHSDVGLSKSVLPMITVGWALQMDPDHANMPHDRNYPLRLPDDIPYQGWCSIDSAPGARYSNLVQVKCQLGHKEYSSVSMWDQYAHAPLAVEPIYRALLEAEFIPNVSWDPTTVPLNTTSHDAYLQTIRWGSGQDASSEAERVTEGVGSTDMYPTAHGSVRVVAAHLGIAVDRGTPVISTPPGSCVSMIQTHQVGVTDPDILMMPPAAVPVGYAIRTGAQTGQIVRDMLVEGTALECTGLGF</sequence>
<gene>
    <name evidence="3" type="ORF">KIPB_005016</name>
</gene>
<evidence type="ECO:0000256" key="1">
    <source>
        <dbReference type="SAM" id="MobiDB-lite"/>
    </source>
</evidence>
<evidence type="ECO:0000313" key="4">
    <source>
        <dbReference type="Proteomes" id="UP000265618"/>
    </source>
</evidence>
<reference evidence="3 4" key="1">
    <citation type="journal article" date="2018" name="PLoS ONE">
        <title>The draft genome of Kipferlia bialata reveals reductive genome evolution in fornicate parasites.</title>
        <authorList>
            <person name="Tanifuji G."/>
            <person name="Takabayashi S."/>
            <person name="Kume K."/>
            <person name="Takagi M."/>
            <person name="Nakayama T."/>
            <person name="Kamikawa R."/>
            <person name="Inagaki Y."/>
            <person name="Hashimoto T."/>
        </authorList>
    </citation>
    <scope>NUCLEOTIDE SEQUENCE [LARGE SCALE GENOMIC DNA]</scope>
    <source>
        <strain evidence="3">NY0173</strain>
    </source>
</reference>
<keyword evidence="4" id="KW-1185">Reference proteome</keyword>
<keyword evidence="2" id="KW-0472">Membrane</keyword>
<feature type="transmembrane region" description="Helical" evidence="2">
    <location>
        <begin position="29"/>
        <end position="48"/>
    </location>
</feature>
<proteinExistence type="predicted"/>
<feature type="compositionally biased region" description="Gly residues" evidence="1">
    <location>
        <begin position="54"/>
        <end position="70"/>
    </location>
</feature>
<dbReference type="EMBL" id="BDIP01001133">
    <property type="protein sequence ID" value="GIQ83662.1"/>
    <property type="molecule type" value="Genomic_DNA"/>
</dbReference>
<organism evidence="3 4">
    <name type="scientific">Kipferlia bialata</name>
    <dbReference type="NCBI Taxonomy" id="797122"/>
    <lineage>
        <taxon>Eukaryota</taxon>
        <taxon>Metamonada</taxon>
        <taxon>Carpediemonas-like organisms</taxon>
        <taxon>Kipferlia</taxon>
    </lineage>
</organism>
<evidence type="ECO:0000313" key="3">
    <source>
        <dbReference type="EMBL" id="GIQ83662.1"/>
    </source>
</evidence>
<comment type="caution">
    <text evidence="3">The sequence shown here is derived from an EMBL/GenBank/DDBJ whole genome shotgun (WGS) entry which is preliminary data.</text>
</comment>
<evidence type="ECO:0000256" key="2">
    <source>
        <dbReference type="SAM" id="Phobius"/>
    </source>
</evidence>
<dbReference type="Proteomes" id="UP000265618">
    <property type="component" value="Unassembled WGS sequence"/>
</dbReference>
<keyword evidence="2" id="KW-1133">Transmembrane helix</keyword>